<dbReference type="EMBL" id="CP101717">
    <property type="protein sequence ID" value="WLD57695.1"/>
    <property type="molecule type" value="Genomic_DNA"/>
</dbReference>
<keyword evidence="1" id="KW-0472">Membrane</keyword>
<keyword evidence="1" id="KW-0812">Transmembrane</keyword>
<dbReference type="Pfam" id="PF08570">
    <property type="entry name" value="DUF1761"/>
    <property type="match status" value="1"/>
</dbReference>
<gene>
    <name evidence="2" type="ORF">NFC81_13380</name>
</gene>
<feature type="transmembrane region" description="Helical" evidence="1">
    <location>
        <begin position="123"/>
        <end position="143"/>
    </location>
</feature>
<name>A0AB38YEB0_9GAMM</name>
<proteinExistence type="predicted"/>
<dbReference type="InterPro" id="IPR013879">
    <property type="entry name" value="DUF1761"/>
</dbReference>
<evidence type="ECO:0000313" key="2">
    <source>
        <dbReference type="EMBL" id="WLD57695.1"/>
    </source>
</evidence>
<accession>A0AB38YEB0</accession>
<sequence length="144" mass="15168">MNIVLLDMSVRTLIAILVGGLANFMLGALWYMALFQKQWVSATGRGVEEFEGKSPGAEMLLTLVGAWLSAAVLVWIFQALGGSSVVDGMVLGLALGIGVALVENAKKAVYNFDDRTKPWALMAVDGGYAVAGLMVTGAVVSFIL</sequence>
<dbReference type="RefSeq" id="WP_304994980.1">
    <property type="nucleotide sequence ID" value="NZ_CP101717.1"/>
</dbReference>
<keyword evidence="1" id="KW-1133">Transmembrane helix</keyword>
<reference evidence="2" key="1">
    <citation type="submission" date="2022-07" db="EMBL/GenBank/DDBJ databases">
        <title>Complete genome sequence of Salinispirillum sp. LH10-3-1 capable of multiple carbohydrate inversion isolated from a soda lake.</title>
        <authorList>
            <person name="Liu J."/>
            <person name="Zhai Y."/>
            <person name="Zhang H."/>
            <person name="Yang H."/>
            <person name="Qu J."/>
            <person name="Li J."/>
        </authorList>
    </citation>
    <scope>NUCLEOTIDE SEQUENCE</scope>
    <source>
        <strain evidence="2">LH 10-3-1</strain>
    </source>
</reference>
<feature type="transmembrane region" description="Helical" evidence="1">
    <location>
        <begin position="83"/>
        <end position="102"/>
    </location>
</feature>
<organism evidence="2">
    <name type="scientific">Salinispirillum sp. LH 10-3-1</name>
    <dbReference type="NCBI Taxonomy" id="2952525"/>
    <lineage>
        <taxon>Bacteria</taxon>
        <taxon>Pseudomonadati</taxon>
        <taxon>Pseudomonadota</taxon>
        <taxon>Gammaproteobacteria</taxon>
        <taxon>Oceanospirillales</taxon>
        <taxon>Saccharospirillaceae</taxon>
        <taxon>Salinispirillum</taxon>
    </lineage>
</organism>
<dbReference type="AlphaFoldDB" id="A0AB38YEB0"/>
<feature type="transmembrane region" description="Helical" evidence="1">
    <location>
        <begin position="12"/>
        <end position="35"/>
    </location>
</feature>
<protein>
    <submittedName>
        <fullName evidence="2">DUF1761 domain-containing protein</fullName>
    </submittedName>
</protein>
<feature type="transmembrane region" description="Helical" evidence="1">
    <location>
        <begin position="56"/>
        <end position="77"/>
    </location>
</feature>
<evidence type="ECO:0000256" key="1">
    <source>
        <dbReference type="SAM" id="Phobius"/>
    </source>
</evidence>